<dbReference type="PROSITE" id="PS50011">
    <property type="entry name" value="PROTEIN_KINASE_DOM"/>
    <property type="match status" value="1"/>
</dbReference>
<dbReference type="STRING" id="1314781.A0A165E1V9"/>
<dbReference type="InterPro" id="IPR008271">
    <property type="entry name" value="Ser/Thr_kinase_AS"/>
</dbReference>
<evidence type="ECO:0000256" key="1">
    <source>
        <dbReference type="ARBA" id="ARBA00022741"/>
    </source>
</evidence>
<organism evidence="5 6">
    <name type="scientific">Exidia glandulosa HHB12029</name>
    <dbReference type="NCBI Taxonomy" id="1314781"/>
    <lineage>
        <taxon>Eukaryota</taxon>
        <taxon>Fungi</taxon>
        <taxon>Dikarya</taxon>
        <taxon>Basidiomycota</taxon>
        <taxon>Agaricomycotina</taxon>
        <taxon>Agaricomycetes</taxon>
        <taxon>Auriculariales</taxon>
        <taxon>Exidiaceae</taxon>
        <taxon>Exidia</taxon>
    </lineage>
</organism>
<dbReference type="PANTHER" id="PTHR24346:SF30">
    <property type="entry name" value="MATERNAL EMBRYONIC LEUCINE ZIPPER KINASE"/>
    <property type="match status" value="1"/>
</dbReference>
<accession>A0A165E1V9</accession>
<feature type="compositionally biased region" description="Polar residues" evidence="3">
    <location>
        <begin position="709"/>
        <end position="720"/>
    </location>
</feature>
<feature type="compositionally biased region" description="Basic residues" evidence="3">
    <location>
        <begin position="468"/>
        <end position="479"/>
    </location>
</feature>
<feature type="region of interest" description="Disordered" evidence="3">
    <location>
        <begin position="705"/>
        <end position="736"/>
    </location>
</feature>
<feature type="compositionally biased region" description="Basic and acidic residues" evidence="3">
    <location>
        <begin position="610"/>
        <end position="622"/>
    </location>
</feature>
<name>A0A165E1V9_EXIGL</name>
<feature type="compositionally biased region" description="Basic and acidic residues" evidence="3">
    <location>
        <begin position="633"/>
        <end position="646"/>
    </location>
</feature>
<dbReference type="AlphaFoldDB" id="A0A165E1V9"/>
<evidence type="ECO:0000256" key="3">
    <source>
        <dbReference type="SAM" id="MobiDB-lite"/>
    </source>
</evidence>
<feature type="compositionally biased region" description="Polar residues" evidence="3">
    <location>
        <begin position="47"/>
        <end position="57"/>
    </location>
</feature>
<dbReference type="SUPFAM" id="SSF56112">
    <property type="entry name" value="Protein kinase-like (PK-like)"/>
    <property type="match status" value="1"/>
</dbReference>
<evidence type="ECO:0000256" key="2">
    <source>
        <dbReference type="ARBA" id="ARBA00022840"/>
    </source>
</evidence>
<reference evidence="5 6" key="1">
    <citation type="journal article" date="2016" name="Mol. Biol. Evol.">
        <title>Comparative Genomics of Early-Diverging Mushroom-Forming Fungi Provides Insights into the Origins of Lignocellulose Decay Capabilities.</title>
        <authorList>
            <person name="Nagy L.G."/>
            <person name="Riley R."/>
            <person name="Tritt A."/>
            <person name="Adam C."/>
            <person name="Daum C."/>
            <person name="Floudas D."/>
            <person name="Sun H."/>
            <person name="Yadav J.S."/>
            <person name="Pangilinan J."/>
            <person name="Larsson K.H."/>
            <person name="Matsuura K."/>
            <person name="Barry K."/>
            <person name="Labutti K."/>
            <person name="Kuo R."/>
            <person name="Ohm R.A."/>
            <person name="Bhattacharya S.S."/>
            <person name="Shirouzu T."/>
            <person name="Yoshinaga Y."/>
            <person name="Martin F.M."/>
            <person name="Grigoriev I.V."/>
            <person name="Hibbett D.S."/>
        </authorList>
    </citation>
    <scope>NUCLEOTIDE SEQUENCE [LARGE SCALE GENOMIC DNA]</scope>
    <source>
        <strain evidence="5 6">HHB12029</strain>
    </source>
</reference>
<gene>
    <name evidence="5" type="ORF">EXIGLDRAFT_236399</name>
</gene>
<evidence type="ECO:0000259" key="4">
    <source>
        <dbReference type="PROSITE" id="PS50011"/>
    </source>
</evidence>
<feature type="region of interest" description="Disordered" evidence="3">
    <location>
        <begin position="452"/>
        <end position="498"/>
    </location>
</feature>
<keyword evidence="1" id="KW-0547">Nucleotide-binding</keyword>
<feature type="compositionally biased region" description="Polar residues" evidence="3">
    <location>
        <begin position="647"/>
        <end position="656"/>
    </location>
</feature>
<feature type="compositionally biased region" description="Low complexity" evidence="3">
    <location>
        <begin position="515"/>
        <end position="533"/>
    </location>
</feature>
<dbReference type="Gene3D" id="1.10.510.10">
    <property type="entry name" value="Transferase(Phosphotransferase) domain 1"/>
    <property type="match status" value="1"/>
</dbReference>
<dbReference type="Gene3D" id="3.30.200.20">
    <property type="entry name" value="Phosphorylase Kinase, domain 1"/>
    <property type="match status" value="1"/>
</dbReference>
<dbReference type="InParanoid" id="A0A165E1V9"/>
<feature type="domain" description="Protein kinase" evidence="4">
    <location>
        <begin position="103"/>
        <end position="448"/>
    </location>
</feature>
<dbReference type="GO" id="GO:0004674">
    <property type="term" value="F:protein serine/threonine kinase activity"/>
    <property type="evidence" value="ECO:0007669"/>
    <property type="project" value="TreeGrafter"/>
</dbReference>
<evidence type="ECO:0000313" key="6">
    <source>
        <dbReference type="Proteomes" id="UP000077266"/>
    </source>
</evidence>
<dbReference type="EMBL" id="KV426173">
    <property type="protein sequence ID" value="KZV85887.1"/>
    <property type="molecule type" value="Genomic_DNA"/>
</dbReference>
<dbReference type="SMART" id="SM00220">
    <property type="entry name" value="S_TKc"/>
    <property type="match status" value="1"/>
</dbReference>
<dbReference type="GO" id="GO:0005737">
    <property type="term" value="C:cytoplasm"/>
    <property type="evidence" value="ECO:0007669"/>
    <property type="project" value="TreeGrafter"/>
</dbReference>
<dbReference type="Proteomes" id="UP000077266">
    <property type="component" value="Unassembled WGS sequence"/>
</dbReference>
<feature type="region of interest" description="Disordered" evidence="3">
    <location>
        <begin position="600"/>
        <end position="672"/>
    </location>
</feature>
<dbReference type="PROSITE" id="PS00108">
    <property type="entry name" value="PROTEIN_KINASE_ST"/>
    <property type="match status" value="1"/>
</dbReference>
<dbReference type="GO" id="GO:0035556">
    <property type="term" value="P:intracellular signal transduction"/>
    <property type="evidence" value="ECO:0007669"/>
    <property type="project" value="TreeGrafter"/>
</dbReference>
<dbReference type="GO" id="GO:0005524">
    <property type="term" value="F:ATP binding"/>
    <property type="evidence" value="ECO:0007669"/>
    <property type="project" value="UniProtKB-KW"/>
</dbReference>
<feature type="region of interest" description="Disordered" evidence="3">
    <location>
        <begin position="513"/>
        <end position="552"/>
    </location>
</feature>
<sequence length="855" mass="93264">MLQYPHSHLVVPLRNVKQVPPLQPQLAVAPQRLPTPPLSPLPVTASKPASTSQRSTHSVNDLLAAGDIIGDGLVLNGEPITRVDLPTPDHIRNHGDDEPGQHFEVVRKLGSGSYAVVYLVREYFGPLDSHSSEDVFAAGDIELDGAPAEAQRPSSPRYGREFAIKCLSKENLTQESLQAQLVEATVHQSLPVHPNIVTLYRTLETASLLLLVLESVPGEDLFYFLEQARDQHVDDTHAPFDLSVTPPTPSLLSSFQASQLLSYGRLRLIASMFAQMCEAVAHCHNNGVAHRDIKPENFIVTDAWTDGPDGRRERRVVVKLTDFGLATTDVESADMECGSAPYMSYECRNNLAPTYYPRPADVWSLGIVLINMVYHRNPWSDTSIGACEAFELFRENAQEFFMKGFYGMTRDVAEYLSESVFCILEQPDDTRRVSAQDFGVWVKNLPQLMGARPRAPAMTVDTDNPQQKRQRKRGQRKNRTTSALSSNTSLPSPEDDRLETLASRNQDLVRELSRLSTRSSVNSLQSSLRSQALQPPPPVPSLPSPQRKTSRWKGVFSLKQQSAAASAPSVVDREPEVVLVEEEPPRQMSATVSNVSSLIMGLSAPPGSQDQDRGRRRDREEVDPGLLSPRSPDWSEARGSDPDSSRRNVSPLSTRSRGGASTLGPSFQSANWRNSMSSSASSIHTGSAYTRFSNASVRSVSTAATSLSGSSWRTGPSAQVQLDKAGKPLRRPSNVKEMNGVPWELHELPRYAHMDPRAHVFDSPPAPKPPRAARRQDGARGLSTIAEGRNGSGNASGVGSPPKLSVYTQTDAATSTTGLSPPQSPTTAGADGGPKKVNKGQINTLAKLLSTLKSR</sequence>
<keyword evidence="5" id="KW-0808">Transferase</keyword>
<dbReference type="OrthoDB" id="541276at2759"/>
<dbReference type="Pfam" id="PF00069">
    <property type="entry name" value="Pkinase"/>
    <property type="match status" value="1"/>
</dbReference>
<keyword evidence="6" id="KW-1185">Reference proteome</keyword>
<feature type="compositionally biased region" description="Polar residues" evidence="3">
    <location>
        <begin position="806"/>
        <end position="827"/>
    </location>
</feature>
<feature type="region of interest" description="Disordered" evidence="3">
    <location>
        <begin position="30"/>
        <end position="57"/>
    </location>
</feature>
<feature type="compositionally biased region" description="Polar residues" evidence="3">
    <location>
        <begin position="480"/>
        <end position="491"/>
    </location>
</feature>
<proteinExistence type="predicted"/>
<keyword evidence="2" id="KW-0067">ATP-binding</keyword>
<dbReference type="InterPro" id="IPR000719">
    <property type="entry name" value="Prot_kinase_dom"/>
</dbReference>
<feature type="compositionally biased region" description="Pro residues" evidence="3">
    <location>
        <begin position="534"/>
        <end position="543"/>
    </location>
</feature>
<feature type="region of interest" description="Disordered" evidence="3">
    <location>
        <begin position="757"/>
        <end position="842"/>
    </location>
</feature>
<protein>
    <submittedName>
        <fullName evidence="5">Pkinase-domain-containing protein</fullName>
    </submittedName>
</protein>
<keyword evidence="5" id="KW-0418">Kinase</keyword>
<dbReference type="PANTHER" id="PTHR24346">
    <property type="entry name" value="MAP/MICROTUBULE AFFINITY-REGULATING KINASE"/>
    <property type="match status" value="1"/>
</dbReference>
<evidence type="ECO:0000313" key="5">
    <source>
        <dbReference type="EMBL" id="KZV85887.1"/>
    </source>
</evidence>
<dbReference type="InterPro" id="IPR011009">
    <property type="entry name" value="Kinase-like_dom_sf"/>
</dbReference>